<protein>
    <recommendedName>
        <fullName evidence="1">diguanylate cyclase</fullName>
        <ecNumber evidence="1">2.7.7.65</ecNumber>
    </recommendedName>
</protein>
<sequence length="421" mass="45482">MRPDSLMLGPPQFWGLAAAFSVLLLIASVLLFVLARLVPDTRGPRWWGVACVLVLTGMVVAGSQMQKIGLLARTLYVFGDSLMLVGIALLTEGLRRFDGAAGSPRWIVYVAAFHLVAGLGFEAAGRPLWNTVMASVVITGVWLTAAWSAWRHNAGKRFHPLFLGLMLCALTEAIGWAARGAILASSGGRDVREVVAHANAILVVFGVVSTGSLILLFVLLVNFRLAEQLYAQAVRDPLTGALNRRGFEENTRRLAALSAQLGQSVAVLMLDIDHFKQVNDTHGHHVGDLVLRALANLAQRAKRETDVFARLGGEEFCLVLPGTDVPGARVFADRLRRSFETLEIDTGRNFLSCTVSIGVGYASASALQQGRADLVDLLNQADEALYQAKRAGRNRVRFYASDDVLSSRLDSRLFASSTSGG</sequence>
<accession>A0A0G3BNJ6</accession>
<dbReference type="Pfam" id="PF00990">
    <property type="entry name" value="GGDEF"/>
    <property type="match status" value="1"/>
</dbReference>
<dbReference type="FunFam" id="3.30.70.270:FF:000001">
    <property type="entry name" value="Diguanylate cyclase domain protein"/>
    <property type="match status" value="1"/>
</dbReference>
<evidence type="ECO:0000313" key="6">
    <source>
        <dbReference type="Proteomes" id="UP000035352"/>
    </source>
</evidence>
<dbReference type="InterPro" id="IPR029787">
    <property type="entry name" value="Nucleotide_cyclase"/>
</dbReference>
<dbReference type="KEGG" id="pbh:AAW51_1429"/>
<dbReference type="PANTHER" id="PTHR45138">
    <property type="entry name" value="REGULATORY COMPONENTS OF SENSORY TRANSDUCTION SYSTEM"/>
    <property type="match status" value="1"/>
</dbReference>
<dbReference type="InterPro" id="IPR000160">
    <property type="entry name" value="GGDEF_dom"/>
</dbReference>
<dbReference type="OrthoDB" id="9813903at2"/>
<dbReference type="STRING" id="413882.AAW51_1429"/>
<dbReference type="Proteomes" id="UP000035352">
    <property type="component" value="Chromosome"/>
</dbReference>
<gene>
    <name evidence="5" type="ORF">AAW51_1429</name>
</gene>
<dbReference type="InterPro" id="IPR050469">
    <property type="entry name" value="Diguanylate_Cyclase"/>
</dbReference>
<organism evidence="5 6">
    <name type="scientific">Caldimonas brevitalea</name>
    <dbReference type="NCBI Taxonomy" id="413882"/>
    <lineage>
        <taxon>Bacteria</taxon>
        <taxon>Pseudomonadati</taxon>
        <taxon>Pseudomonadota</taxon>
        <taxon>Betaproteobacteria</taxon>
        <taxon>Burkholderiales</taxon>
        <taxon>Sphaerotilaceae</taxon>
        <taxon>Caldimonas</taxon>
    </lineage>
</organism>
<dbReference type="RefSeq" id="WP_053013402.1">
    <property type="nucleotide sequence ID" value="NZ_CP011371.1"/>
</dbReference>
<evidence type="ECO:0000259" key="4">
    <source>
        <dbReference type="PROSITE" id="PS50887"/>
    </source>
</evidence>
<dbReference type="PROSITE" id="PS50887">
    <property type="entry name" value="GGDEF"/>
    <property type="match status" value="1"/>
</dbReference>
<evidence type="ECO:0000256" key="2">
    <source>
        <dbReference type="ARBA" id="ARBA00034247"/>
    </source>
</evidence>
<dbReference type="EMBL" id="CP011371">
    <property type="protein sequence ID" value="AKJ28120.1"/>
    <property type="molecule type" value="Genomic_DNA"/>
</dbReference>
<evidence type="ECO:0000256" key="1">
    <source>
        <dbReference type="ARBA" id="ARBA00012528"/>
    </source>
</evidence>
<evidence type="ECO:0000256" key="3">
    <source>
        <dbReference type="SAM" id="Phobius"/>
    </source>
</evidence>
<name>A0A0G3BNJ6_9BURK</name>
<proteinExistence type="predicted"/>
<dbReference type="InterPro" id="IPR043128">
    <property type="entry name" value="Rev_trsase/Diguanyl_cyclase"/>
</dbReference>
<dbReference type="GO" id="GO:0052621">
    <property type="term" value="F:diguanylate cyclase activity"/>
    <property type="evidence" value="ECO:0007669"/>
    <property type="project" value="UniProtKB-EC"/>
</dbReference>
<dbReference type="SMART" id="SM00267">
    <property type="entry name" value="GGDEF"/>
    <property type="match status" value="1"/>
</dbReference>
<comment type="catalytic activity">
    <reaction evidence="2">
        <text>2 GTP = 3',3'-c-di-GMP + 2 diphosphate</text>
        <dbReference type="Rhea" id="RHEA:24898"/>
        <dbReference type="ChEBI" id="CHEBI:33019"/>
        <dbReference type="ChEBI" id="CHEBI:37565"/>
        <dbReference type="ChEBI" id="CHEBI:58805"/>
        <dbReference type="EC" id="2.7.7.65"/>
    </reaction>
</comment>
<evidence type="ECO:0000313" key="5">
    <source>
        <dbReference type="EMBL" id="AKJ28120.1"/>
    </source>
</evidence>
<dbReference type="CDD" id="cd01949">
    <property type="entry name" value="GGDEF"/>
    <property type="match status" value="1"/>
</dbReference>
<feature type="transmembrane region" description="Helical" evidence="3">
    <location>
        <begin position="106"/>
        <end position="125"/>
    </location>
</feature>
<feature type="transmembrane region" description="Helical" evidence="3">
    <location>
        <begin position="162"/>
        <end position="182"/>
    </location>
</feature>
<dbReference type="NCBIfam" id="TIGR00254">
    <property type="entry name" value="GGDEF"/>
    <property type="match status" value="1"/>
</dbReference>
<keyword evidence="6" id="KW-1185">Reference proteome</keyword>
<dbReference type="AlphaFoldDB" id="A0A0G3BNJ6"/>
<dbReference type="PATRIC" id="fig|413882.6.peg.1504"/>
<feature type="transmembrane region" description="Helical" evidence="3">
    <location>
        <begin position="75"/>
        <end position="94"/>
    </location>
</feature>
<dbReference type="EC" id="2.7.7.65" evidence="1"/>
<feature type="transmembrane region" description="Helical" evidence="3">
    <location>
        <begin position="46"/>
        <end position="63"/>
    </location>
</feature>
<feature type="transmembrane region" description="Helical" evidence="3">
    <location>
        <begin position="12"/>
        <end position="34"/>
    </location>
</feature>
<dbReference type="GO" id="GO:0043709">
    <property type="term" value="P:cell adhesion involved in single-species biofilm formation"/>
    <property type="evidence" value="ECO:0007669"/>
    <property type="project" value="TreeGrafter"/>
</dbReference>
<feature type="domain" description="GGDEF" evidence="4">
    <location>
        <begin position="263"/>
        <end position="401"/>
    </location>
</feature>
<dbReference type="Gene3D" id="3.30.70.270">
    <property type="match status" value="1"/>
</dbReference>
<keyword evidence="3" id="KW-0812">Transmembrane</keyword>
<dbReference type="GO" id="GO:1902201">
    <property type="term" value="P:negative regulation of bacterial-type flagellum-dependent cell motility"/>
    <property type="evidence" value="ECO:0007669"/>
    <property type="project" value="TreeGrafter"/>
</dbReference>
<keyword evidence="3" id="KW-0472">Membrane</keyword>
<keyword evidence="3" id="KW-1133">Transmembrane helix</keyword>
<dbReference type="SUPFAM" id="SSF55073">
    <property type="entry name" value="Nucleotide cyclase"/>
    <property type="match status" value="1"/>
</dbReference>
<reference evidence="5 6" key="1">
    <citation type="submission" date="2015-05" db="EMBL/GenBank/DDBJ databases">
        <authorList>
            <person name="Tang B."/>
            <person name="Yu Y."/>
        </authorList>
    </citation>
    <scope>NUCLEOTIDE SEQUENCE [LARGE SCALE GENOMIC DNA]</scope>
    <source>
        <strain evidence="5 6">DSM 7029</strain>
    </source>
</reference>
<feature type="transmembrane region" description="Helical" evidence="3">
    <location>
        <begin position="131"/>
        <end position="150"/>
    </location>
</feature>
<feature type="transmembrane region" description="Helical" evidence="3">
    <location>
        <begin position="194"/>
        <end position="221"/>
    </location>
</feature>
<dbReference type="PANTHER" id="PTHR45138:SF9">
    <property type="entry name" value="DIGUANYLATE CYCLASE DGCM-RELATED"/>
    <property type="match status" value="1"/>
</dbReference>
<dbReference type="GO" id="GO:0005886">
    <property type="term" value="C:plasma membrane"/>
    <property type="evidence" value="ECO:0007669"/>
    <property type="project" value="TreeGrafter"/>
</dbReference>